<name>A0A8J4PXG3_9MYCE</name>
<dbReference type="OrthoDB" id="19998at2759"/>
<evidence type="ECO:0008006" key="4">
    <source>
        <dbReference type="Google" id="ProtNLM"/>
    </source>
</evidence>
<keyword evidence="3" id="KW-1185">Reference proteome</keyword>
<protein>
    <recommendedName>
        <fullName evidence="4">Transmembrane protein</fullName>
    </recommendedName>
</protein>
<proteinExistence type="predicted"/>
<dbReference type="PANTHER" id="PTHR38085">
    <property type="match status" value="1"/>
</dbReference>
<gene>
    <name evidence="2" type="ORF">CYY_002011</name>
</gene>
<dbReference type="Proteomes" id="UP000695562">
    <property type="component" value="Unassembled WGS sequence"/>
</dbReference>
<sequence length="365" mass="41193">MKVLSILCLLLLISSVFSLSQEETKKIEGEISVGLKDGVFRSFSKLIYPNGFHYNGLSLNGTIFDKESKSDSIGFQFNKNSMNFMFKYSSMVKNDTDIDIEKYRMVYRPSIIIEYKETNDKEGFQYGEDQILGFVKLNKLDYTINEAKIEKTANNNQTFDVIVIDVTSSIFDMRFYLTGSPVSVAGNEISSSQSKIDIMIHNYYDETINVASKDCKFERFNCDSTGPSNVTESRLALASLFMSMEKDVDIDFDIDDNDVSLKEEEEKDVKFGFQWVSTCDVVREDGRLESKVHTSVNSTTDDFQITTIDSGFKASVLIHSFEGERALNVTWDPTLGVNADFEANSSIKLLTPTLLIVALILLSLL</sequence>
<keyword evidence="1" id="KW-0732">Signal</keyword>
<evidence type="ECO:0000313" key="2">
    <source>
        <dbReference type="EMBL" id="KAF2076698.1"/>
    </source>
</evidence>
<reference evidence="2" key="1">
    <citation type="submission" date="2020-01" db="EMBL/GenBank/DDBJ databases">
        <title>Development of genomics and gene disruption for Polysphondylium violaceum indicates a role for the polyketide synthase stlB in stalk morphogenesis.</title>
        <authorList>
            <person name="Narita B."/>
            <person name="Kawabe Y."/>
            <person name="Kin K."/>
            <person name="Saito T."/>
            <person name="Gibbs R."/>
            <person name="Kuspa A."/>
            <person name="Muzny D."/>
            <person name="Queller D."/>
            <person name="Richards S."/>
            <person name="Strassman J."/>
            <person name="Sucgang R."/>
            <person name="Worley K."/>
            <person name="Schaap P."/>
        </authorList>
    </citation>
    <scope>NUCLEOTIDE SEQUENCE</scope>
    <source>
        <strain evidence="2">QSvi11</strain>
    </source>
</reference>
<feature type="signal peptide" evidence="1">
    <location>
        <begin position="1"/>
        <end position="18"/>
    </location>
</feature>
<feature type="chain" id="PRO_5035252360" description="Transmembrane protein" evidence="1">
    <location>
        <begin position="19"/>
        <end position="365"/>
    </location>
</feature>
<dbReference type="AlphaFoldDB" id="A0A8J4PXG3"/>
<evidence type="ECO:0000313" key="3">
    <source>
        <dbReference type="Proteomes" id="UP000695562"/>
    </source>
</evidence>
<organism evidence="2 3">
    <name type="scientific">Polysphondylium violaceum</name>
    <dbReference type="NCBI Taxonomy" id="133409"/>
    <lineage>
        <taxon>Eukaryota</taxon>
        <taxon>Amoebozoa</taxon>
        <taxon>Evosea</taxon>
        <taxon>Eumycetozoa</taxon>
        <taxon>Dictyostelia</taxon>
        <taxon>Dictyosteliales</taxon>
        <taxon>Dictyosteliaceae</taxon>
        <taxon>Polysphondylium</taxon>
    </lineage>
</organism>
<accession>A0A8J4PXG3</accession>
<evidence type="ECO:0000256" key="1">
    <source>
        <dbReference type="SAM" id="SignalP"/>
    </source>
</evidence>
<dbReference type="PANTHER" id="PTHR38085:SF1">
    <property type="match status" value="1"/>
</dbReference>
<comment type="caution">
    <text evidence="2">The sequence shown here is derived from an EMBL/GenBank/DDBJ whole genome shotgun (WGS) entry which is preliminary data.</text>
</comment>
<dbReference type="EMBL" id="AJWJ01000052">
    <property type="protein sequence ID" value="KAF2076698.1"/>
    <property type="molecule type" value="Genomic_DNA"/>
</dbReference>